<reference evidence="8" key="1">
    <citation type="submission" date="2016-06" db="EMBL/GenBank/DDBJ databases">
        <authorList>
            <person name="Cuomo C."/>
            <person name="Litvintseva A."/>
            <person name="Heitman J."/>
            <person name="Chen Y."/>
            <person name="Sun S."/>
            <person name="Springer D."/>
            <person name="Dromer F."/>
            <person name="Young S."/>
            <person name="Zeng Q."/>
            <person name="Chapman S."/>
            <person name="Gujja S."/>
            <person name="Saif S."/>
            <person name="Birren B."/>
        </authorList>
    </citation>
    <scope>NUCLEOTIDE SEQUENCE</scope>
    <source>
        <strain evidence="8">CBS 7841</strain>
    </source>
</reference>
<evidence type="ECO:0000256" key="1">
    <source>
        <dbReference type="ARBA" id="ARBA00022723"/>
    </source>
</evidence>
<evidence type="ECO:0000259" key="7">
    <source>
        <dbReference type="PROSITE" id="PS50089"/>
    </source>
</evidence>
<reference evidence="8" key="2">
    <citation type="journal article" date="2022" name="Elife">
        <title>Obligate sexual reproduction of a homothallic fungus closely related to the Cryptococcus pathogenic species complex.</title>
        <authorList>
            <person name="Passer A.R."/>
            <person name="Clancey S.A."/>
            <person name="Shea T."/>
            <person name="David-Palma M."/>
            <person name="Averette A.F."/>
            <person name="Boekhout T."/>
            <person name="Porcel B.M."/>
            <person name="Nowrousian M."/>
            <person name="Cuomo C.A."/>
            <person name="Sun S."/>
            <person name="Heitman J."/>
            <person name="Coelho M.A."/>
        </authorList>
    </citation>
    <scope>NUCLEOTIDE SEQUENCE</scope>
    <source>
        <strain evidence="8">CBS 7841</strain>
    </source>
</reference>
<dbReference type="AlphaFoldDB" id="A0AAJ8M2T5"/>
<accession>A0AAJ8M2T5</accession>
<dbReference type="Pfam" id="PF13920">
    <property type="entry name" value="zf-C3HC4_3"/>
    <property type="match status" value="1"/>
</dbReference>
<evidence type="ECO:0000256" key="2">
    <source>
        <dbReference type="ARBA" id="ARBA00022771"/>
    </source>
</evidence>
<dbReference type="InterPro" id="IPR001841">
    <property type="entry name" value="Znf_RING"/>
</dbReference>
<evidence type="ECO:0000313" key="8">
    <source>
        <dbReference type="EMBL" id="WVN89042.1"/>
    </source>
</evidence>
<dbReference type="SUPFAM" id="SSF57903">
    <property type="entry name" value="FYVE/PHD zinc finger"/>
    <property type="match status" value="1"/>
</dbReference>
<dbReference type="RefSeq" id="XP_066069742.1">
    <property type="nucleotide sequence ID" value="XM_066213645.1"/>
</dbReference>
<proteinExistence type="predicted"/>
<feature type="compositionally biased region" description="Pro residues" evidence="6">
    <location>
        <begin position="213"/>
        <end position="231"/>
    </location>
</feature>
<gene>
    <name evidence="8" type="ORF">L203_104258</name>
</gene>
<sequence>MESQRPDKLPPRGLPILSGPPPIARLSACRQCNKDFNPIWRRKRICGHCGYEYCSSCLSDGQALMPRKAGQVPLNPTPLAEIKLGLGIEDDSESGGSGYDVESVCTHCLGMLQVTAAPLTVLRSLPIKRLKNYLAAYNISLVGAKEKEDIVQAIIKARNPNTGCLSSENESFYRRHSVPKGKSNQPSGTATSSRPSSFNSNPQTYASSYQRPQPRPPNNFRFPPPPQPIPQSAPQSQSQQRPSHTPQQARPSHFPAPTPATAPTHSPPVPTILSLVALPDSYLPSLNIGTLKAILYENHVRVDFKQVLEKKELIARVKELVDDERKRLERQRIAEQRLEEDTLSQPQLSNSANLADNLSNTIEHESRTGLEPDNNDVNNLAEKQAQDTSQEIEAFDNDKAKVNSTNKIPTGPMPEIERGLCVVCQDEEATLANVDCGHLCMCAHCSDLIMATSQECPLCRTRIVTKQRLIRIYRV</sequence>
<organism evidence="8 9">
    <name type="scientific">Cryptococcus depauperatus CBS 7841</name>
    <dbReference type="NCBI Taxonomy" id="1295531"/>
    <lineage>
        <taxon>Eukaryota</taxon>
        <taxon>Fungi</taxon>
        <taxon>Dikarya</taxon>
        <taxon>Basidiomycota</taxon>
        <taxon>Agaricomycotina</taxon>
        <taxon>Tremellomycetes</taxon>
        <taxon>Tremellales</taxon>
        <taxon>Cryptococcaceae</taxon>
        <taxon>Cryptococcus</taxon>
    </lineage>
</organism>
<name>A0AAJ8M2T5_9TREE</name>
<keyword evidence="2 4" id="KW-0863">Zinc-finger</keyword>
<feature type="compositionally biased region" description="Polar residues" evidence="6">
    <location>
        <begin position="182"/>
        <end position="209"/>
    </location>
</feature>
<dbReference type="PROSITE" id="PS50089">
    <property type="entry name" value="ZF_RING_2"/>
    <property type="match status" value="1"/>
</dbReference>
<reference evidence="8" key="3">
    <citation type="submission" date="2024-01" db="EMBL/GenBank/DDBJ databases">
        <authorList>
            <person name="Coelho M.A."/>
            <person name="David-Palma M."/>
            <person name="Shea T."/>
            <person name="Sun S."/>
            <person name="Cuomo C.A."/>
            <person name="Heitman J."/>
        </authorList>
    </citation>
    <scope>NUCLEOTIDE SEQUENCE</scope>
    <source>
        <strain evidence="8">CBS 7841</strain>
    </source>
</reference>
<evidence type="ECO:0000256" key="5">
    <source>
        <dbReference type="SAM" id="Coils"/>
    </source>
</evidence>
<feature type="compositionally biased region" description="Low complexity" evidence="6">
    <location>
        <begin position="232"/>
        <end position="253"/>
    </location>
</feature>
<keyword evidence="9" id="KW-1185">Reference proteome</keyword>
<dbReference type="PANTHER" id="PTHR14879">
    <property type="entry name" value="CASPASE REGULATOR, RING FINGER DOMAIN-CONTAINING"/>
    <property type="match status" value="1"/>
</dbReference>
<evidence type="ECO:0000256" key="3">
    <source>
        <dbReference type="ARBA" id="ARBA00022833"/>
    </source>
</evidence>
<evidence type="ECO:0000256" key="4">
    <source>
        <dbReference type="PROSITE-ProRule" id="PRU00175"/>
    </source>
</evidence>
<feature type="region of interest" description="Disordered" evidence="6">
    <location>
        <begin position="164"/>
        <end position="266"/>
    </location>
</feature>
<dbReference type="Proteomes" id="UP000094043">
    <property type="component" value="Chromosome 5"/>
</dbReference>
<dbReference type="Gene3D" id="3.30.40.10">
    <property type="entry name" value="Zinc/RING finger domain, C3HC4 (zinc finger)"/>
    <property type="match status" value="2"/>
</dbReference>
<dbReference type="InterPro" id="IPR013083">
    <property type="entry name" value="Znf_RING/FYVE/PHD"/>
</dbReference>
<dbReference type="GO" id="GO:0008270">
    <property type="term" value="F:zinc ion binding"/>
    <property type="evidence" value="ECO:0007669"/>
    <property type="project" value="UniProtKB-KW"/>
</dbReference>
<keyword evidence="1" id="KW-0479">Metal-binding</keyword>
<dbReference type="Pfam" id="PF01363">
    <property type="entry name" value="FYVE"/>
    <property type="match status" value="1"/>
</dbReference>
<dbReference type="InterPro" id="IPR011011">
    <property type="entry name" value="Znf_FYVE_PHD"/>
</dbReference>
<dbReference type="InterPro" id="IPR051728">
    <property type="entry name" value="RING-FYVE_E3_ubiquitin-ligase"/>
</dbReference>
<dbReference type="EMBL" id="CP143788">
    <property type="protein sequence ID" value="WVN89042.1"/>
    <property type="molecule type" value="Genomic_DNA"/>
</dbReference>
<feature type="coiled-coil region" evidence="5">
    <location>
        <begin position="314"/>
        <end position="341"/>
    </location>
</feature>
<keyword evidence="5" id="KW-0175">Coiled coil</keyword>
<dbReference type="GeneID" id="91088468"/>
<dbReference type="InterPro" id="IPR000306">
    <property type="entry name" value="Znf_FYVE"/>
</dbReference>
<dbReference type="PANTHER" id="PTHR14879:SF5">
    <property type="entry name" value="RING-TYPE DOMAIN-CONTAINING PROTEIN"/>
    <property type="match status" value="1"/>
</dbReference>
<evidence type="ECO:0000313" key="9">
    <source>
        <dbReference type="Proteomes" id="UP000094043"/>
    </source>
</evidence>
<feature type="compositionally biased region" description="Pro residues" evidence="6">
    <location>
        <begin position="254"/>
        <end position="266"/>
    </location>
</feature>
<protein>
    <recommendedName>
        <fullName evidence="7">RING-type domain-containing protein</fullName>
    </recommendedName>
</protein>
<dbReference type="SUPFAM" id="SSF57850">
    <property type="entry name" value="RING/U-box"/>
    <property type="match status" value="1"/>
</dbReference>
<dbReference type="KEGG" id="cdep:91088468"/>
<feature type="domain" description="RING-type" evidence="7">
    <location>
        <begin position="421"/>
        <end position="460"/>
    </location>
</feature>
<evidence type="ECO:0000256" key="6">
    <source>
        <dbReference type="SAM" id="MobiDB-lite"/>
    </source>
</evidence>
<keyword evidence="3" id="KW-0862">Zinc</keyword>